<dbReference type="PRINTS" id="PR00412">
    <property type="entry name" value="EPOXHYDRLASE"/>
</dbReference>
<dbReference type="EMBL" id="FUZU01000003">
    <property type="protein sequence ID" value="SKC82443.1"/>
    <property type="molecule type" value="Genomic_DNA"/>
</dbReference>
<evidence type="ECO:0000259" key="1">
    <source>
        <dbReference type="Pfam" id="PF00561"/>
    </source>
</evidence>
<dbReference type="PANTHER" id="PTHR43798">
    <property type="entry name" value="MONOACYLGLYCEROL LIPASE"/>
    <property type="match status" value="1"/>
</dbReference>
<dbReference type="OrthoDB" id="9773293at2"/>
<evidence type="ECO:0000313" key="3">
    <source>
        <dbReference type="Proteomes" id="UP000190961"/>
    </source>
</evidence>
<feature type="domain" description="AB hydrolase-1" evidence="1">
    <location>
        <begin position="64"/>
        <end position="293"/>
    </location>
</feature>
<sequence length="312" mass="36011">MKKTLLAILISGIVLFVLSYFFVSLNQETKALTNEDRSNAPGKFITLEHGLVHYDYEKKDSSELIVFIHGGGITGMEVWRNNIPYFQKKGYQTLAYDLYGRGYTDRPSIVYTPALMVDQLAQLLDTLQIKQPFTIISMSMGAMVALEYANKYPEHVKKIVFLDPATTGDYKPNALLKMPVVSNLLMTFYWYPKAVENQRKEFVDQQLFESYSERLKYFMEFKGYKYVNHSTWMHTLNQRNIELLKNLHQDVLLIYGERDPYFPTGNIATYQSLSPTLQHHGIKDAGHMPHFEKSHEVNPLIYSFLTGSAVSE</sequence>
<dbReference type="GO" id="GO:0003824">
    <property type="term" value="F:catalytic activity"/>
    <property type="evidence" value="ECO:0007669"/>
    <property type="project" value="InterPro"/>
</dbReference>
<evidence type="ECO:0000313" key="2">
    <source>
        <dbReference type="EMBL" id="SKC82443.1"/>
    </source>
</evidence>
<reference evidence="2 3" key="1">
    <citation type="submission" date="2017-02" db="EMBL/GenBank/DDBJ databases">
        <authorList>
            <person name="Peterson S.W."/>
        </authorList>
    </citation>
    <scope>NUCLEOTIDE SEQUENCE [LARGE SCALE GENOMIC DNA]</scope>
    <source>
        <strain evidence="2 3">DSM 25262</strain>
    </source>
</reference>
<keyword evidence="3" id="KW-1185">Reference proteome</keyword>
<dbReference type="Proteomes" id="UP000190961">
    <property type="component" value="Unassembled WGS sequence"/>
</dbReference>
<dbReference type="InterPro" id="IPR000639">
    <property type="entry name" value="Epox_hydrolase-like"/>
</dbReference>
<dbReference type="InterPro" id="IPR000073">
    <property type="entry name" value="AB_hydrolase_1"/>
</dbReference>
<dbReference type="PANTHER" id="PTHR43798:SF33">
    <property type="entry name" value="HYDROLASE, PUTATIVE (AFU_ORTHOLOGUE AFUA_2G14860)-RELATED"/>
    <property type="match status" value="1"/>
</dbReference>
<dbReference type="AlphaFoldDB" id="A0A1T5M2R0"/>
<dbReference type="SUPFAM" id="SSF53474">
    <property type="entry name" value="alpha/beta-Hydrolases"/>
    <property type="match status" value="1"/>
</dbReference>
<proteinExistence type="predicted"/>
<protein>
    <submittedName>
        <fullName evidence="2">Pimeloyl-ACP methyl ester carboxylesterase</fullName>
    </submittedName>
</protein>
<dbReference type="RefSeq" id="WP_079688733.1">
    <property type="nucleotide sequence ID" value="NZ_FUZU01000003.1"/>
</dbReference>
<dbReference type="Pfam" id="PF00561">
    <property type="entry name" value="Abhydrolase_1"/>
    <property type="match status" value="1"/>
</dbReference>
<name>A0A1T5M2R0_9BACT</name>
<dbReference type="InterPro" id="IPR029058">
    <property type="entry name" value="AB_hydrolase_fold"/>
</dbReference>
<accession>A0A1T5M2R0</accession>
<organism evidence="2 3">
    <name type="scientific">Ohtaekwangia koreensis</name>
    <dbReference type="NCBI Taxonomy" id="688867"/>
    <lineage>
        <taxon>Bacteria</taxon>
        <taxon>Pseudomonadati</taxon>
        <taxon>Bacteroidota</taxon>
        <taxon>Cytophagia</taxon>
        <taxon>Cytophagales</taxon>
        <taxon>Fulvivirgaceae</taxon>
        <taxon>Ohtaekwangia</taxon>
    </lineage>
</organism>
<gene>
    <name evidence="2" type="ORF">SAMN05660236_4187</name>
</gene>
<dbReference type="GO" id="GO:0016020">
    <property type="term" value="C:membrane"/>
    <property type="evidence" value="ECO:0007669"/>
    <property type="project" value="TreeGrafter"/>
</dbReference>
<dbReference type="STRING" id="688867.SAMN05660236_4187"/>
<dbReference type="Gene3D" id="3.40.50.1820">
    <property type="entry name" value="alpha/beta hydrolase"/>
    <property type="match status" value="1"/>
</dbReference>
<dbReference type="InterPro" id="IPR050266">
    <property type="entry name" value="AB_hydrolase_sf"/>
</dbReference>
<dbReference type="PRINTS" id="PR00111">
    <property type="entry name" value="ABHYDROLASE"/>
</dbReference>